<reference evidence="2 3" key="1">
    <citation type="submission" date="2020-12" db="EMBL/GenBank/DDBJ databases">
        <title>WGS of Thermoactinomyces spp.</title>
        <authorList>
            <person name="Cheng K."/>
        </authorList>
    </citation>
    <scope>NUCLEOTIDE SEQUENCE [LARGE SCALE GENOMIC DNA]</scope>
    <source>
        <strain evidence="3">CICC 10671\DSM 43846</strain>
    </source>
</reference>
<comment type="caution">
    <text evidence="2">The sequence shown here is derived from an EMBL/GenBank/DDBJ whole genome shotgun (WGS) entry which is preliminary data.</text>
</comment>
<feature type="compositionally biased region" description="Basic and acidic residues" evidence="1">
    <location>
        <begin position="22"/>
        <end position="49"/>
    </location>
</feature>
<keyword evidence="3" id="KW-1185">Reference proteome</keyword>
<name>A0A8I1AD25_THEIN</name>
<sequence length="49" mass="5859">MRIPDVIREPEIAQPRQPEIMTPRDPEPERREEPHAPDRSPERVIEPKH</sequence>
<dbReference type="RefSeq" id="WP_181731094.1">
    <property type="nucleotide sequence ID" value="NZ_JACEIR010000001.1"/>
</dbReference>
<organism evidence="2 3">
    <name type="scientific">Thermoactinomyces intermedius</name>
    <dbReference type="NCBI Taxonomy" id="2024"/>
    <lineage>
        <taxon>Bacteria</taxon>
        <taxon>Bacillati</taxon>
        <taxon>Bacillota</taxon>
        <taxon>Bacilli</taxon>
        <taxon>Bacillales</taxon>
        <taxon>Thermoactinomycetaceae</taxon>
        <taxon>Thermoactinomyces</taxon>
    </lineage>
</organism>
<protein>
    <submittedName>
        <fullName evidence="2">Uncharacterized protein</fullName>
    </submittedName>
</protein>
<accession>A0A8I1AD25</accession>
<dbReference type="EMBL" id="JAECVW010000001">
    <property type="protein sequence ID" value="MBH8593838.1"/>
    <property type="molecule type" value="Genomic_DNA"/>
</dbReference>
<gene>
    <name evidence="2" type="ORF">I8U20_00670</name>
</gene>
<feature type="region of interest" description="Disordered" evidence="1">
    <location>
        <begin position="1"/>
        <end position="49"/>
    </location>
</feature>
<dbReference type="AlphaFoldDB" id="A0A8I1AD25"/>
<evidence type="ECO:0000256" key="1">
    <source>
        <dbReference type="SAM" id="MobiDB-lite"/>
    </source>
</evidence>
<feature type="compositionally biased region" description="Basic and acidic residues" evidence="1">
    <location>
        <begin position="1"/>
        <end position="11"/>
    </location>
</feature>
<proteinExistence type="predicted"/>
<evidence type="ECO:0000313" key="2">
    <source>
        <dbReference type="EMBL" id="MBH8593838.1"/>
    </source>
</evidence>
<evidence type="ECO:0000313" key="3">
    <source>
        <dbReference type="Proteomes" id="UP000633619"/>
    </source>
</evidence>
<dbReference type="Proteomes" id="UP000633619">
    <property type="component" value="Unassembled WGS sequence"/>
</dbReference>